<dbReference type="Gene3D" id="2.40.50.140">
    <property type="entry name" value="Nucleic acid-binding proteins"/>
    <property type="match status" value="1"/>
</dbReference>
<evidence type="ECO:0000256" key="3">
    <source>
        <dbReference type="ARBA" id="ARBA00022705"/>
    </source>
</evidence>
<dbReference type="InterPro" id="IPR036420">
    <property type="entry name" value="BRCT_dom_sf"/>
</dbReference>
<dbReference type="EC" id="6.5.1.2" evidence="1"/>
<dbReference type="GO" id="GO:0003911">
    <property type="term" value="F:DNA ligase (NAD+) activity"/>
    <property type="evidence" value="ECO:0007669"/>
    <property type="project" value="UniProtKB-EC"/>
</dbReference>
<dbReference type="SUPFAM" id="SSF47781">
    <property type="entry name" value="RuvA domain 2-like"/>
    <property type="match status" value="1"/>
</dbReference>
<evidence type="ECO:0000313" key="9">
    <source>
        <dbReference type="EMBL" id="DAD87489.1"/>
    </source>
</evidence>
<dbReference type="GO" id="GO:0046872">
    <property type="term" value="F:metal ion binding"/>
    <property type="evidence" value="ECO:0007669"/>
    <property type="project" value="UniProtKB-KW"/>
</dbReference>
<dbReference type="Pfam" id="PF01653">
    <property type="entry name" value="DNA_ligase_aden"/>
    <property type="match status" value="1"/>
</dbReference>
<keyword evidence="6" id="KW-0520">NAD</keyword>
<dbReference type="PROSITE" id="PS50172">
    <property type="entry name" value="BRCT"/>
    <property type="match status" value="1"/>
</dbReference>
<organism evidence="9">
    <name type="scientific">Siphoviridae sp. ctAUQ2</name>
    <dbReference type="NCBI Taxonomy" id="2826182"/>
    <lineage>
        <taxon>Viruses</taxon>
        <taxon>Duplodnaviria</taxon>
        <taxon>Heunggongvirae</taxon>
        <taxon>Uroviricota</taxon>
        <taxon>Caudoviricetes</taxon>
    </lineage>
</organism>
<dbReference type="SUPFAM" id="SSF56091">
    <property type="entry name" value="DNA ligase/mRNA capping enzyme, catalytic domain"/>
    <property type="match status" value="1"/>
</dbReference>
<dbReference type="Gene3D" id="1.10.287.610">
    <property type="entry name" value="Helix hairpin bin"/>
    <property type="match status" value="1"/>
</dbReference>
<evidence type="ECO:0000256" key="1">
    <source>
        <dbReference type="ARBA" id="ARBA00012722"/>
    </source>
</evidence>
<evidence type="ECO:0000256" key="6">
    <source>
        <dbReference type="ARBA" id="ARBA00023027"/>
    </source>
</evidence>
<proteinExistence type="predicted"/>
<dbReference type="Pfam" id="PF03120">
    <property type="entry name" value="OB_DNA_ligase"/>
    <property type="match status" value="1"/>
</dbReference>
<dbReference type="Gene3D" id="3.40.50.10190">
    <property type="entry name" value="BRCT domain"/>
    <property type="match status" value="1"/>
</dbReference>
<dbReference type="Gene3D" id="1.10.150.20">
    <property type="entry name" value="5' to 3' exonuclease, C-terminal subdomain"/>
    <property type="match status" value="1"/>
</dbReference>
<name>A0A8S5MYS6_9CAUD</name>
<dbReference type="GO" id="GO:0006260">
    <property type="term" value="P:DNA replication"/>
    <property type="evidence" value="ECO:0007669"/>
    <property type="project" value="UniProtKB-KW"/>
</dbReference>
<evidence type="ECO:0000259" key="8">
    <source>
        <dbReference type="PROSITE" id="PS50172"/>
    </source>
</evidence>
<dbReference type="InterPro" id="IPR013840">
    <property type="entry name" value="DNAligase_N"/>
</dbReference>
<keyword evidence="2 9" id="KW-0436">Ligase</keyword>
<dbReference type="InterPro" id="IPR012340">
    <property type="entry name" value="NA-bd_OB-fold"/>
</dbReference>
<evidence type="ECO:0000256" key="7">
    <source>
        <dbReference type="ARBA" id="ARBA00034005"/>
    </source>
</evidence>
<protein>
    <recommendedName>
        <fullName evidence="1">DNA ligase (NAD(+))</fullName>
        <ecNumber evidence="1">6.5.1.2</ecNumber>
    </recommendedName>
</protein>
<dbReference type="InterPro" id="IPR001357">
    <property type="entry name" value="BRCT_dom"/>
</dbReference>
<dbReference type="SUPFAM" id="SSF52113">
    <property type="entry name" value="BRCT domain"/>
    <property type="match status" value="1"/>
</dbReference>
<dbReference type="EMBL" id="BK015022">
    <property type="protein sequence ID" value="DAD87489.1"/>
    <property type="molecule type" value="Genomic_DNA"/>
</dbReference>
<keyword evidence="5" id="KW-0862">Zinc</keyword>
<reference evidence="9" key="1">
    <citation type="journal article" date="2021" name="Proc. Natl. Acad. Sci. U.S.A.">
        <title>A Catalog of Tens of Thousands of Viruses from Human Metagenomes Reveals Hidden Associations with Chronic Diseases.</title>
        <authorList>
            <person name="Tisza M.J."/>
            <person name="Buck C.B."/>
        </authorList>
    </citation>
    <scope>NUCLEOTIDE SEQUENCE</scope>
    <source>
        <strain evidence="9">CtAUQ2</strain>
    </source>
</reference>
<sequence>MKTLREKIEFYNAAYRKGEPLISDTEYDALVEELKRTDPNNSWFNAPEPAPVTSSRKVSLPIPMKSLNKVKNLSELKNWCQSLGLTNRTTLICMPKFDGLSLLHDERTGMTYSRGGVENEGQNCTAHYNAANIPSPSTDLHFTFGEFVFSRQNWRQFKTDTAMNTEENFKSPRNTAAGLLNRDNPCDYLKYVSFFRYGTDEKSMEDYATFERLIDDICTQYQQPKLFKSVLVEDLSDEFLIGLFKEWSMKYPIDGIVIYVNDLNIWATIGRNQTTGNPLYAIAYKHPDFTDSFETTVKGISWKVSKAGALKPVVNIETVDTGDCNMENPTGYNAKWIYDHQIAKGARILVTRSGGVIPKILETLQPPTKEEDDKLWEEMCICPHCGAPTKWNESQVELCCTNTNCPGIQLAKIVFFYTTLGAENMGEETLAKIFEAGFKTISAILNISFQDLMNIEGFAEATSNIVLQNNQKIMGGVDLPTLMQASDCFKGIGTIKARKLLEDMSETERQAFCSGDFIYKEPDINSEKFKELSVTSQNLLLGYLPFMRFLHNTHIPVIMPTQQKVMDGKCNGLSVCISGFRDSNFENAIINTGGKMVSGVSKKTTHLVVKDKSAISSKISKAQSLDIPILDIEEFHNLFLS</sequence>
<dbReference type="PIRSF" id="PIRSF001604">
    <property type="entry name" value="LigA"/>
    <property type="match status" value="1"/>
</dbReference>
<feature type="domain" description="BRCT" evidence="8">
    <location>
        <begin position="571"/>
        <end position="641"/>
    </location>
</feature>
<keyword evidence="4" id="KW-0479">Metal-binding</keyword>
<evidence type="ECO:0000256" key="4">
    <source>
        <dbReference type="ARBA" id="ARBA00022723"/>
    </source>
</evidence>
<evidence type="ECO:0000256" key="2">
    <source>
        <dbReference type="ARBA" id="ARBA00022598"/>
    </source>
</evidence>
<keyword evidence="3" id="KW-0235">DNA replication</keyword>
<evidence type="ECO:0000256" key="5">
    <source>
        <dbReference type="ARBA" id="ARBA00022833"/>
    </source>
</evidence>
<dbReference type="SUPFAM" id="SSF50249">
    <property type="entry name" value="Nucleic acid-binding proteins"/>
    <property type="match status" value="1"/>
</dbReference>
<dbReference type="Pfam" id="PF00533">
    <property type="entry name" value="BRCT"/>
    <property type="match status" value="1"/>
</dbReference>
<accession>A0A8S5MYS6</accession>
<dbReference type="InterPro" id="IPR010994">
    <property type="entry name" value="RuvA_2-like"/>
</dbReference>
<dbReference type="Gene3D" id="3.30.470.30">
    <property type="entry name" value="DNA ligase/mRNA capping enzyme"/>
    <property type="match status" value="1"/>
</dbReference>
<dbReference type="SMART" id="SM00532">
    <property type="entry name" value="LIGANc"/>
    <property type="match status" value="1"/>
</dbReference>
<dbReference type="InterPro" id="IPR004150">
    <property type="entry name" value="NAD_DNA_ligase_OB"/>
</dbReference>
<dbReference type="InterPro" id="IPR013839">
    <property type="entry name" value="DNAligase_adenylation"/>
</dbReference>
<comment type="catalytic activity">
    <reaction evidence="7">
        <text>NAD(+) + (deoxyribonucleotide)n-3'-hydroxyl + 5'-phospho-(deoxyribonucleotide)m = (deoxyribonucleotide)n+m + AMP + beta-nicotinamide D-nucleotide.</text>
        <dbReference type="EC" id="6.5.1.2"/>
    </reaction>
</comment>
<dbReference type="InterPro" id="IPR001679">
    <property type="entry name" value="DNA_ligase"/>
</dbReference>
<dbReference type="GO" id="GO:0006281">
    <property type="term" value="P:DNA repair"/>
    <property type="evidence" value="ECO:0007669"/>
    <property type="project" value="InterPro"/>
</dbReference>